<name>A0AAN9UPN2_9PEZI</name>
<evidence type="ECO:0000259" key="4">
    <source>
        <dbReference type="PROSITE" id="PS51891"/>
    </source>
</evidence>
<keyword evidence="6" id="KW-1185">Reference proteome</keyword>
<feature type="domain" description="CENP-V/GFA" evidence="4">
    <location>
        <begin position="1"/>
        <end position="130"/>
    </location>
</feature>
<dbReference type="GO" id="GO:0046872">
    <property type="term" value="F:metal ion binding"/>
    <property type="evidence" value="ECO:0007669"/>
    <property type="project" value="UniProtKB-KW"/>
</dbReference>
<comment type="similarity">
    <text evidence="1">Belongs to the Gfa family.</text>
</comment>
<keyword evidence="3" id="KW-0862">Zinc</keyword>
<dbReference type="Proteomes" id="UP001320420">
    <property type="component" value="Unassembled WGS sequence"/>
</dbReference>
<evidence type="ECO:0000313" key="6">
    <source>
        <dbReference type="Proteomes" id="UP001320420"/>
    </source>
</evidence>
<proteinExistence type="inferred from homology"/>
<keyword evidence="2" id="KW-0479">Metal-binding</keyword>
<accession>A0AAN9UPN2</accession>
<evidence type="ECO:0000256" key="3">
    <source>
        <dbReference type="ARBA" id="ARBA00022833"/>
    </source>
</evidence>
<gene>
    <name evidence="5" type="ORF">SLS62_005548</name>
</gene>
<protein>
    <recommendedName>
        <fullName evidence="4">CENP-V/GFA domain-containing protein</fullName>
    </recommendedName>
</protein>
<dbReference type="AlphaFoldDB" id="A0AAN9UPN2"/>
<dbReference type="SUPFAM" id="SSF51316">
    <property type="entry name" value="Mss4-like"/>
    <property type="match status" value="1"/>
</dbReference>
<dbReference type="Pfam" id="PF04828">
    <property type="entry name" value="GFA"/>
    <property type="match status" value="1"/>
</dbReference>
<dbReference type="PROSITE" id="PS51891">
    <property type="entry name" value="CENP_V_GFA"/>
    <property type="match status" value="1"/>
</dbReference>
<evidence type="ECO:0000256" key="2">
    <source>
        <dbReference type="ARBA" id="ARBA00022723"/>
    </source>
</evidence>
<evidence type="ECO:0000313" key="5">
    <source>
        <dbReference type="EMBL" id="KAK7752580.1"/>
    </source>
</evidence>
<dbReference type="EMBL" id="JAKJXP020000037">
    <property type="protein sequence ID" value="KAK7752580.1"/>
    <property type="molecule type" value="Genomic_DNA"/>
</dbReference>
<sequence length="149" mass="16603">MDVTCECGRTKFTTPQAEPVDIWVCYCDADKLSSGGACRINVFFDGDVSLAYNVYLNGQDGGEHLRRFVREAPSGHRLERVFCGECGVTIAIKPPASAPRQAWLAVPAPCIVGFDWKRLQDKEKVIHCWTSKALFPIPEGFQHFAEQPI</sequence>
<evidence type="ECO:0000256" key="1">
    <source>
        <dbReference type="ARBA" id="ARBA00005495"/>
    </source>
</evidence>
<dbReference type="InterPro" id="IPR011057">
    <property type="entry name" value="Mss4-like_sf"/>
</dbReference>
<dbReference type="InterPro" id="IPR006913">
    <property type="entry name" value="CENP-V/GFA"/>
</dbReference>
<dbReference type="GO" id="GO:0016846">
    <property type="term" value="F:carbon-sulfur lyase activity"/>
    <property type="evidence" value="ECO:0007669"/>
    <property type="project" value="InterPro"/>
</dbReference>
<comment type="caution">
    <text evidence="5">The sequence shown here is derived from an EMBL/GenBank/DDBJ whole genome shotgun (WGS) entry which is preliminary data.</text>
</comment>
<dbReference type="Gene3D" id="3.90.1590.10">
    <property type="entry name" value="glutathione-dependent formaldehyde- activating enzyme (gfa)"/>
    <property type="match status" value="1"/>
</dbReference>
<reference evidence="5 6" key="1">
    <citation type="submission" date="2024-02" db="EMBL/GenBank/DDBJ databases">
        <title>De novo assembly and annotation of 12 fungi associated with fruit tree decline syndrome in Ontario, Canada.</title>
        <authorList>
            <person name="Sulman M."/>
            <person name="Ellouze W."/>
            <person name="Ilyukhin E."/>
        </authorList>
    </citation>
    <scope>NUCLEOTIDE SEQUENCE [LARGE SCALE GENOMIC DNA]</scope>
    <source>
        <strain evidence="5 6">M11/M66-122</strain>
    </source>
</reference>
<organism evidence="5 6">
    <name type="scientific">Diatrype stigma</name>
    <dbReference type="NCBI Taxonomy" id="117547"/>
    <lineage>
        <taxon>Eukaryota</taxon>
        <taxon>Fungi</taxon>
        <taxon>Dikarya</taxon>
        <taxon>Ascomycota</taxon>
        <taxon>Pezizomycotina</taxon>
        <taxon>Sordariomycetes</taxon>
        <taxon>Xylariomycetidae</taxon>
        <taxon>Xylariales</taxon>
        <taxon>Diatrypaceae</taxon>
        <taxon>Diatrype</taxon>
    </lineage>
</organism>